<keyword evidence="2" id="KW-0328">Glycosyltransferase</keyword>
<dbReference type="PANTHER" id="PTHR48043:SF145">
    <property type="entry name" value="FI06409P-RELATED"/>
    <property type="match status" value="1"/>
</dbReference>
<reference evidence="5" key="1">
    <citation type="submission" date="2025-08" db="UniProtKB">
        <authorList>
            <consortium name="RefSeq"/>
        </authorList>
    </citation>
    <scope>IDENTIFICATION</scope>
    <source>
        <tissue evidence="5">Testes</tissue>
    </source>
</reference>
<dbReference type="PANTHER" id="PTHR48043">
    <property type="entry name" value="EG:EG0003.4 PROTEIN-RELATED"/>
    <property type="match status" value="1"/>
</dbReference>
<evidence type="ECO:0000313" key="4">
    <source>
        <dbReference type="Proteomes" id="UP000694865"/>
    </source>
</evidence>
<dbReference type="InterPro" id="IPR002213">
    <property type="entry name" value="UDP_glucos_trans"/>
</dbReference>
<dbReference type="RefSeq" id="XP_006824685.1">
    <property type="nucleotide sequence ID" value="XM_006824622.1"/>
</dbReference>
<proteinExistence type="inferred from homology"/>
<feature type="non-terminal residue" evidence="5">
    <location>
        <position position="1"/>
    </location>
</feature>
<organism evidence="4 5">
    <name type="scientific">Saccoglossus kowalevskii</name>
    <name type="common">Acorn worm</name>
    <dbReference type="NCBI Taxonomy" id="10224"/>
    <lineage>
        <taxon>Eukaryota</taxon>
        <taxon>Metazoa</taxon>
        <taxon>Hemichordata</taxon>
        <taxon>Enteropneusta</taxon>
        <taxon>Harrimaniidae</taxon>
        <taxon>Saccoglossus</taxon>
    </lineage>
</organism>
<evidence type="ECO:0000256" key="3">
    <source>
        <dbReference type="ARBA" id="ARBA00022679"/>
    </source>
</evidence>
<sequence length="378" mass="42130">ETKAFIQDTNILERLNAANFDLILANAFNPGFALIVDTWRVPFISVSTMRALPMIDDLLHGLPSNPAYVPAVKTGYSDEMTFPQRLGNTFAYLASAAMFEFLLLKPFKSIQQRHNIRPELSYRSLCRNSELVLFCSDFAFDYPRPMMPHAIYIGSLTARTPDPLSQEWTEFVESAVEGIVVFTLGSQANIGEDLEKATKFVKAFARLPQKVIMKYEGNPPNGLGENTKLSSWIPQNDLLGHPNTKAFISHGGINGVNEAIYHAVPFIGMALSAEQSENVERLVNKEMAISLDSKSFTEDDVYNAVKKAIEDPRYKDNAARLSSIQRDTPMPPGDTAVYWVEHILKFGGDHLKPASLELNLVQYLLLDIAVFLLIVAAI</sequence>
<protein>
    <submittedName>
        <fullName evidence="5">UDP-glucuronosyltransferase 2B20-like</fullName>
    </submittedName>
</protein>
<gene>
    <name evidence="5" type="primary">LOC100370780</name>
</gene>
<keyword evidence="3" id="KW-0808">Transferase</keyword>
<dbReference type="Proteomes" id="UP000694865">
    <property type="component" value="Unplaced"/>
</dbReference>
<dbReference type="InterPro" id="IPR050271">
    <property type="entry name" value="UDP-glycosyltransferase"/>
</dbReference>
<dbReference type="Pfam" id="PF00201">
    <property type="entry name" value="UDPGT"/>
    <property type="match status" value="1"/>
</dbReference>
<evidence type="ECO:0000256" key="1">
    <source>
        <dbReference type="ARBA" id="ARBA00009995"/>
    </source>
</evidence>
<dbReference type="SUPFAM" id="SSF53756">
    <property type="entry name" value="UDP-Glycosyltransferase/glycogen phosphorylase"/>
    <property type="match status" value="1"/>
</dbReference>
<feature type="non-terminal residue" evidence="5">
    <location>
        <position position="378"/>
    </location>
</feature>
<name>A0ABM0MXE4_SACKO</name>
<comment type="similarity">
    <text evidence="1">Belongs to the UDP-glycosyltransferase family.</text>
</comment>
<evidence type="ECO:0000256" key="2">
    <source>
        <dbReference type="ARBA" id="ARBA00022676"/>
    </source>
</evidence>
<dbReference type="Gene3D" id="3.40.50.2000">
    <property type="entry name" value="Glycogen Phosphorylase B"/>
    <property type="match status" value="2"/>
</dbReference>
<keyword evidence="4" id="KW-1185">Reference proteome</keyword>
<accession>A0ABM0MXE4</accession>
<dbReference type="CDD" id="cd03784">
    <property type="entry name" value="GT1_Gtf-like"/>
    <property type="match status" value="1"/>
</dbReference>
<evidence type="ECO:0000313" key="5">
    <source>
        <dbReference type="RefSeq" id="XP_006824685.1"/>
    </source>
</evidence>
<dbReference type="GeneID" id="100370780"/>